<evidence type="ECO:0000256" key="1">
    <source>
        <dbReference type="SAM" id="MobiDB-lite"/>
    </source>
</evidence>
<dbReference type="STRING" id="630390.A0A180FYJ9"/>
<reference evidence="3 4" key="3">
    <citation type="journal article" date="2017" name="G3 (Bethesda)">
        <title>Comparative analysis highlights variable genome content of wheat rusts and divergence of the mating loci.</title>
        <authorList>
            <person name="Cuomo C.A."/>
            <person name="Bakkeren G."/>
            <person name="Khalil H.B."/>
            <person name="Panwar V."/>
            <person name="Joly D."/>
            <person name="Linning R."/>
            <person name="Sakthikumar S."/>
            <person name="Song X."/>
            <person name="Adiconis X."/>
            <person name="Fan L."/>
            <person name="Goldberg J.M."/>
            <person name="Levin J.Z."/>
            <person name="Young S."/>
            <person name="Zeng Q."/>
            <person name="Anikster Y."/>
            <person name="Bruce M."/>
            <person name="Wang M."/>
            <person name="Yin C."/>
            <person name="McCallum B."/>
            <person name="Szabo L.J."/>
            <person name="Hulbert S."/>
            <person name="Chen X."/>
            <person name="Fellers J.P."/>
        </authorList>
    </citation>
    <scope>NUCLEOTIDE SEQUENCE</scope>
    <source>
        <strain evidence="4">Isolate 1-1 / race 1 (BBBD)</strain>
        <strain evidence="3">isolate 1-1 / race 1 (BBBD)</strain>
    </source>
</reference>
<reference evidence="2" key="2">
    <citation type="submission" date="2016-05" db="EMBL/GenBank/DDBJ databases">
        <title>Comparative analysis highlights variable genome content of wheat rusts and divergence of the mating loci.</title>
        <authorList>
            <person name="Cuomo C.A."/>
            <person name="Bakkeren G."/>
            <person name="Szabo L."/>
            <person name="Khalil H."/>
            <person name="Joly D."/>
            <person name="Goldberg J."/>
            <person name="Young S."/>
            <person name="Zeng Q."/>
            <person name="Fellers J."/>
        </authorList>
    </citation>
    <scope>NUCLEOTIDE SEQUENCE [LARGE SCALE GENOMIC DNA]</scope>
    <source>
        <strain evidence="2">1-1 BBBD Race 1</strain>
    </source>
</reference>
<evidence type="ECO:0000313" key="3">
    <source>
        <dbReference type="EnsemblFungi" id="PTTG_30581-t43_1-p1"/>
    </source>
</evidence>
<dbReference type="PANTHER" id="PTHR37988:SF1">
    <property type="entry name" value="UPF0592 MEMBRANE PROTEIN C7D4.03C"/>
    <property type="match status" value="1"/>
</dbReference>
<dbReference type="PANTHER" id="PTHR37988">
    <property type="entry name" value="UPF0592 MEMBRANE PROTEIN C7D4.03C"/>
    <property type="match status" value="1"/>
</dbReference>
<protein>
    <submittedName>
        <fullName evidence="2 3">Uncharacterized protein</fullName>
    </submittedName>
</protein>
<sequence>MSMRRLLDEMDHPPRPPGEPGLVEPPNLQPFPAYLRELCFVDLASYCQVFANPSLDSDNLLVQEGDIQVEMSGNWLIRWTASDSDLPFAFYRAYHRQLATYLRPQARPVVHPSTLISMPGFLLVSASFLDKCDSLVHRSLRSVTTLGPTTSSFNAGESANLAMGAKPKVLELAHRRLVSTALDIVGGSPRPPPSPQEQQQEEEQEGGLDDSARRRQFFGGLLSLWIRAITKRTSMWDTRSVFLLLDFLDGLFYTVLYTAPAPPLLLNELPSPPVLVHPSLALFDLPFILDVLRRILLTADNTVCVMRTIAFIYSQFEALTTQPETLKALCLDLLLDPLVFQHLFLHWNSGVRGYYMRLLVWRLSRLNAAAAGPRTPKARDVVKIILAFNAR</sequence>
<name>A0A180FYJ9_PUCT1</name>
<dbReference type="Pfam" id="PF08578">
    <property type="entry name" value="DUF1765"/>
    <property type="match status" value="1"/>
</dbReference>
<reference evidence="2" key="1">
    <citation type="submission" date="2009-11" db="EMBL/GenBank/DDBJ databases">
        <authorList>
            <consortium name="The Broad Institute Genome Sequencing Platform"/>
            <person name="Ward D."/>
            <person name="Feldgarden M."/>
            <person name="Earl A."/>
            <person name="Young S.K."/>
            <person name="Zeng Q."/>
            <person name="Koehrsen M."/>
            <person name="Alvarado L."/>
            <person name="Berlin A."/>
            <person name="Bochicchio J."/>
            <person name="Borenstein D."/>
            <person name="Chapman S.B."/>
            <person name="Chen Z."/>
            <person name="Engels R."/>
            <person name="Freedman E."/>
            <person name="Gellesch M."/>
            <person name="Goldberg J."/>
            <person name="Griggs A."/>
            <person name="Gujja S."/>
            <person name="Heilman E."/>
            <person name="Heiman D."/>
            <person name="Hepburn T."/>
            <person name="Howarth C."/>
            <person name="Jen D."/>
            <person name="Larson L."/>
            <person name="Lewis B."/>
            <person name="Mehta T."/>
            <person name="Park D."/>
            <person name="Pearson M."/>
            <person name="Roberts A."/>
            <person name="Saif S."/>
            <person name="Shea T."/>
            <person name="Shenoy N."/>
            <person name="Sisk P."/>
            <person name="Stolte C."/>
            <person name="Sykes S."/>
            <person name="Thomson T."/>
            <person name="Walk T."/>
            <person name="White J."/>
            <person name="Yandava C."/>
            <person name="Izard J."/>
            <person name="Baranova O.V."/>
            <person name="Blanton J.M."/>
            <person name="Tanner A.C."/>
            <person name="Dewhirst F.E."/>
            <person name="Haas B."/>
            <person name="Nusbaum C."/>
            <person name="Birren B."/>
        </authorList>
    </citation>
    <scope>NUCLEOTIDE SEQUENCE [LARGE SCALE GENOMIC DNA]</scope>
    <source>
        <strain evidence="2">1-1 BBBD Race 1</strain>
    </source>
</reference>
<dbReference type="Proteomes" id="UP000005240">
    <property type="component" value="Unassembled WGS sequence"/>
</dbReference>
<keyword evidence="4" id="KW-1185">Reference proteome</keyword>
<feature type="region of interest" description="Disordered" evidence="1">
    <location>
        <begin position="184"/>
        <end position="209"/>
    </location>
</feature>
<accession>A0A180FYJ9</accession>
<evidence type="ECO:0000313" key="4">
    <source>
        <dbReference type="Proteomes" id="UP000005240"/>
    </source>
</evidence>
<dbReference type="VEuPathDB" id="FungiDB:PTTG_30581"/>
<evidence type="ECO:0000313" key="2">
    <source>
        <dbReference type="EMBL" id="OAV85362.1"/>
    </source>
</evidence>
<dbReference type="OrthoDB" id="296767at2759"/>
<dbReference type="EMBL" id="ADAS02004775">
    <property type="protein sequence ID" value="OAV85362.1"/>
    <property type="molecule type" value="Genomic_DNA"/>
</dbReference>
<feature type="compositionally biased region" description="Basic and acidic residues" evidence="1">
    <location>
        <begin position="1"/>
        <end position="14"/>
    </location>
</feature>
<feature type="compositionally biased region" description="Acidic residues" evidence="1">
    <location>
        <begin position="199"/>
        <end position="208"/>
    </location>
</feature>
<feature type="non-terminal residue" evidence="2">
    <location>
        <position position="391"/>
    </location>
</feature>
<proteinExistence type="predicted"/>
<reference evidence="3" key="4">
    <citation type="submission" date="2025-05" db="UniProtKB">
        <authorList>
            <consortium name="EnsemblFungi"/>
        </authorList>
    </citation>
    <scope>IDENTIFICATION</scope>
    <source>
        <strain evidence="3">isolate 1-1 / race 1 (BBBD)</strain>
    </source>
</reference>
<organism evidence="2">
    <name type="scientific">Puccinia triticina (isolate 1-1 / race 1 (BBBD))</name>
    <name type="common">Brown leaf rust fungus</name>
    <dbReference type="NCBI Taxonomy" id="630390"/>
    <lineage>
        <taxon>Eukaryota</taxon>
        <taxon>Fungi</taxon>
        <taxon>Dikarya</taxon>
        <taxon>Basidiomycota</taxon>
        <taxon>Pucciniomycotina</taxon>
        <taxon>Pucciniomycetes</taxon>
        <taxon>Pucciniales</taxon>
        <taxon>Pucciniaceae</taxon>
        <taxon>Puccinia</taxon>
    </lineage>
</organism>
<feature type="region of interest" description="Disordered" evidence="1">
    <location>
        <begin position="1"/>
        <end position="24"/>
    </location>
</feature>
<dbReference type="InterPro" id="IPR013887">
    <property type="entry name" value="UPF0592"/>
</dbReference>
<dbReference type="EnsemblFungi" id="PTTG_30581-t43_1">
    <property type="protein sequence ID" value="PTTG_30581-t43_1-p1"/>
    <property type="gene ID" value="PTTG_30581"/>
</dbReference>
<dbReference type="AlphaFoldDB" id="A0A180FYJ9"/>
<gene>
    <name evidence="2" type="ORF">PTTG_30581</name>
</gene>